<dbReference type="AlphaFoldDB" id="A0A9N7UMZ9"/>
<dbReference type="EMBL" id="CADEAL010001580">
    <property type="protein sequence ID" value="CAB1433615.1"/>
    <property type="molecule type" value="Genomic_DNA"/>
</dbReference>
<sequence>MTGLEDATILLRQRLWQPLSATQSVGDPGMSAREINARKKGNERAAVMKSSESRVVPVRFSTQGQELKLAAPPPRGRATFTHTSPSTLLPVYAAEDFIHHVLVQTQRFVSGAVHYRD</sequence>
<comment type="caution">
    <text evidence="1">The sequence shown here is derived from an EMBL/GenBank/DDBJ whole genome shotgun (WGS) entry which is preliminary data.</text>
</comment>
<proteinExistence type="predicted"/>
<reference evidence="1" key="1">
    <citation type="submission" date="2020-03" db="EMBL/GenBank/DDBJ databases">
        <authorList>
            <person name="Weist P."/>
        </authorList>
    </citation>
    <scope>NUCLEOTIDE SEQUENCE</scope>
</reference>
<accession>A0A9N7UMZ9</accession>
<evidence type="ECO:0000313" key="1">
    <source>
        <dbReference type="EMBL" id="CAB1433615.1"/>
    </source>
</evidence>
<protein>
    <submittedName>
        <fullName evidence="1">Uncharacterized protein</fullName>
    </submittedName>
</protein>
<organism evidence="1 2">
    <name type="scientific">Pleuronectes platessa</name>
    <name type="common">European plaice</name>
    <dbReference type="NCBI Taxonomy" id="8262"/>
    <lineage>
        <taxon>Eukaryota</taxon>
        <taxon>Metazoa</taxon>
        <taxon>Chordata</taxon>
        <taxon>Craniata</taxon>
        <taxon>Vertebrata</taxon>
        <taxon>Euteleostomi</taxon>
        <taxon>Actinopterygii</taxon>
        <taxon>Neopterygii</taxon>
        <taxon>Teleostei</taxon>
        <taxon>Neoteleostei</taxon>
        <taxon>Acanthomorphata</taxon>
        <taxon>Carangaria</taxon>
        <taxon>Pleuronectiformes</taxon>
        <taxon>Pleuronectoidei</taxon>
        <taxon>Pleuronectidae</taxon>
        <taxon>Pleuronectes</taxon>
    </lineage>
</organism>
<gene>
    <name evidence="1" type="ORF">PLEPLA_LOCUS21706</name>
</gene>
<name>A0A9N7UMZ9_PLEPL</name>
<evidence type="ECO:0000313" key="2">
    <source>
        <dbReference type="Proteomes" id="UP001153269"/>
    </source>
</evidence>
<dbReference type="Proteomes" id="UP001153269">
    <property type="component" value="Unassembled WGS sequence"/>
</dbReference>
<keyword evidence="2" id="KW-1185">Reference proteome</keyword>